<accession>A0AAW2R4G6</accession>
<dbReference type="InterPro" id="IPR023296">
    <property type="entry name" value="Glyco_hydro_beta-prop_sf"/>
</dbReference>
<dbReference type="FunFam" id="2.115.10.20:FF:000001">
    <property type="entry name" value="Beta-fructofuranosidase, insoluble isoenzyme CWINV1"/>
    <property type="match status" value="1"/>
</dbReference>
<proteinExistence type="inferred from homology"/>
<dbReference type="FunFam" id="2.60.120.560:FF:000002">
    <property type="entry name" value="Beta-fructofuranosidase, insoluble isoenzyme CWINV1"/>
    <property type="match status" value="1"/>
</dbReference>
<feature type="domain" description="Glycosyl hydrolase family 32 N-terminal" evidence="7">
    <location>
        <begin position="54"/>
        <end position="369"/>
    </location>
</feature>
<dbReference type="GO" id="GO:0004553">
    <property type="term" value="F:hydrolase activity, hydrolyzing O-glycosyl compounds"/>
    <property type="evidence" value="ECO:0007669"/>
    <property type="project" value="InterPro"/>
</dbReference>
<dbReference type="CDD" id="cd18624">
    <property type="entry name" value="GH32_Fruct1-like"/>
    <property type="match status" value="1"/>
</dbReference>
<dbReference type="InterPro" id="IPR001362">
    <property type="entry name" value="Glyco_hydro_32"/>
</dbReference>
<dbReference type="InterPro" id="IPR013148">
    <property type="entry name" value="Glyco_hydro_32_N"/>
</dbReference>
<gene>
    <name evidence="9" type="ORF">Sradi_3400500</name>
</gene>
<keyword evidence="3 5" id="KW-0326">Glycosidase</keyword>
<keyword evidence="2 5" id="KW-0378">Hydrolase</keyword>
<dbReference type="Gene3D" id="2.60.120.560">
    <property type="entry name" value="Exo-inulinase, domain 1"/>
    <property type="match status" value="1"/>
</dbReference>
<feature type="domain" description="Glycosyl hydrolase family 32 C-terminal" evidence="8">
    <location>
        <begin position="394"/>
        <end position="573"/>
    </location>
</feature>
<evidence type="ECO:0000259" key="7">
    <source>
        <dbReference type="Pfam" id="PF00251"/>
    </source>
</evidence>
<sequence length="585" mass="66126">MEFSKSVSWAFPVSLLLCSLALFNNGVEASHKIFRHLQSVTAVDVKQEHRTGYHFQPLKNWINGPMYFNGHYHLFYQYNPKGAVWGNIVWAHSVSEDLINWKRVEPAIFPSKPFDQFGCWSGSATVLPGNKPVILYTGIVDDKQTQVQNYAVPANVSDPYLREWIKPDDNPLIVADNEVNKTAFRDPTTAWLGKDGEWRITIGGRKSDTGMAFLYKSKDFKHWTKVHHPLHSKDGTGNWECPDFFPVQVNDQNGLDTSATGPDVKYVFKVSLDATRYEYYTIGTYNSEEDKYIPDKGMVDGWNGLRLDYGNFYASKSFFDPSNNRRILWGWANESDTTDNDVEKGWAGIQLIPRKIELDPNGKQLLQWPVAEIEAQREDHAGLSDKMITKGQKIEITGITAAQADVHVIFTFDSLDKAEPFDPSWDRHDAQKICSQKGSTVEGGLGPFGLVTLASENLEEFTPVFFRVFKAQDKHLVLMCSDASRSTLKNGETSMKDGKDAYRPSFGGFVDIDLKDMKLSLRTLIDHSVVESFGEGGKTCITSRVYPTLAINDKAHLYTFNNGTEPIRIEILDAWTIIKPIDMNQ</sequence>
<feature type="chain" id="PRO_5043677256" evidence="6">
    <location>
        <begin position="30"/>
        <end position="585"/>
    </location>
</feature>
<feature type="signal peptide" evidence="6">
    <location>
        <begin position="1"/>
        <end position="29"/>
    </location>
</feature>
<evidence type="ECO:0000313" key="9">
    <source>
        <dbReference type="EMBL" id="KAL0374848.1"/>
    </source>
</evidence>
<evidence type="ECO:0000256" key="3">
    <source>
        <dbReference type="ARBA" id="ARBA00023295"/>
    </source>
</evidence>
<dbReference type="SUPFAM" id="SSF75005">
    <property type="entry name" value="Arabinanase/levansucrase/invertase"/>
    <property type="match status" value="1"/>
</dbReference>
<comment type="caution">
    <text evidence="9">The sequence shown here is derived from an EMBL/GenBank/DDBJ whole genome shotgun (WGS) entry which is preliminary data.</text>
</comment>
<comment type="similarity">
    <text evidence="1 5">Belongs to the glycosyl hydrolase 32 family.</text>
</comment>
<dbReference type="PANTHER" id="PTHR31953">
    <property type="entry name" value="BETA-FRUCTOFURANOSIDASE, INSOLUBLE ISOENZYME CWINV1-RELATED"/>
    <property type="match status" value="1"/>
</dbReference>
<evidence type="ECO:0000256" key="5">
    <source>
        <dbReference type="RuleBase" id="RU362110"/>
    </source>
</evidence>
<dbReference type="EMBL" id="JACGWJ010000014">
    <property type="protein sequence ID" value="KAL0374848.1"/>
    <property type="molecule type" value="Genomic_DNA"/>
</dbReference>
<evidence type="ECO:0000259" key="8">
    <source>
        <dbReference type="Pfam" id="PF08244"/>
    </source>
</evidence>
<keyword evidence="6" id="KW-0732">Signal</keyword>
<comment type="subunit">
    <text evidence="4">May be present in two forms, a 70 kDa monomer and a heterodimer of the 30 kDa and 38 kDa subunits. The ratio of the levels of the two forms within cells appears to be regulated developmentally.</text>
</comment>
<evidence type="ECO:0000256" key="2">
    <source>
        <dbReference type="ARBA" id="ARBA00022801"/>
    </source>
</evidence>
<dbReference type="AlphaFoldDB" id="A0AAW2R4G6"/>
<dbReference type="InterPro" id="IPR013189">
    <property type="entry name" value="Glyco_hydro_32_C"/>
</dbReference>
<dbReference type="GO" id="GO:0005975">
    <property type="term" value="P:carbohydrate metabolic process"/>
    <property type="evidence" value="ECO:0007669"/>
    <property type="project" value="InterPro"/>
</dbReference>
<reference evidence="9" key="2">
    <citation type="journal article" date="2024" name="Plant">
        <title>Genomic evolution and insights into agronomic trait innovations of Sesamum species.</title>
        <authorList>
            <person name="Miao H."/>
            <person name="Wang L."/>
            <person name="Qu L."/>
            <person name="Liu H."/>
            <person name="Sun Y."/>
            <person name="Le M."/>
            <person name="Wang Q."/>
            <person name="Wei S."/>
            <person name="Zheng Y."/>
            <person name="Lin W."/>
            <person name="Duan Y."/>
            <person name="Cao H."/>
            <person name="Xiong S."/>
            <person name="Wang X."/>
            <person name="Wei L."/>
            <person name="Li C."/>
            <person name="Ma Q."/>
            <person name="Ju M."/>
            <person name="Zhao R."/>
            <person name="Li G."/>
            <person name="Mu C."/>
            <person name="Tian Q."/>
            <person name="Mei H."/>
            <person name="Zhang T."/>
            <person name="Gao T."/>
            <person name="Zhang H."/>
        </authorList>
    </citation>
    <scope>NUCLEOTIDE SEQUENCE</scope>
    <source>
        <strain evidence="9">G02</strain>
    </source>
</reference>
<reference evidence="9" key="1">
    <citation type="submission" date="2020-06" db="EMBL/GenBank/DDBJ databases">
        <authorList>
            <person name="Li T."/>
            <person name="Hu X."/>
            <person name="Zhang T."/>
            <person name="Song X."/>
            <person name="Zhang H."/>
            <person name="Dai N."/>
            <person name="Sheng W."/>
            <person name="Hou X."/>
            <person name="Wei L."/>
        </authorList>
    </citation>
    <scope>NUCLEOTIDE SEQUENCE</scope>
    <source>
        <strain evidence="9">G02</strain>
        <tissue evidence="9">Leaf</tissue>
    </source>
</reference>
<dbReference type="InterPro" id="IPR050551">
    <property type="entry name" value="Fructan_Metab_Enzymes"/>
</dbReference>
<name>A0AAW2R4G6_SESRA</name>
<dbReference type="InterPro" id="IPR013320">
    <property type="entry name" value="ConA-like_dom_sf"/>
</dbReference>
<evidence type="ECO:0000256" key="6">
    <source>
        <dbReference type="SAM" id="SignalP"/>
    </source>
</evidence>
<dbReference type="Pfam" id="PF08244">
    <property type="entry name" value="Glyco_hydro_32C"/>
    <property type="match status" value="1"/>
</dbReference>
<evidence type="ECO:0000256" key="4">
    <source>
        <dbReference type="ARBA" id="ARBA00062317"/>
    </source>
</evidence>
<dbReference type="SUPFAM" id="SSF49899">
    <property type="entry name" value="Concanavalin A-like lectins/glucanases"/>
    <property type="match status" value="1"/>
</dbReference>
<evidence type="ECO:0000256" key="1">
    <source>
        <dbReference type="ARBA" id="ARBA00009902"/>
    </source>
</evidence>
<dbReference type="Gene3D" id="2.115.10.20">
    <property type="entry name" value="Glycosyl hydrolase domain, family 43"/>
    <property type="match status" value="1"/>
</dbReference>
<organism evidence="9">
    <name type="scientific">Sesamum radiatum</name>
    <name type="common">Black benniseed</name>
    <dbReference type="NCBI Taxonomy" id="300843"/>
    <lineage>
        <taxon>Eukaryota</taxon>
        <taxon>Viridiplantae</taxon>
        <taxon>Streptophyta</taxon>
        <taxon>Embryophyta</taxon>
        <taxon>Tracheophyta</taxon>
        <taxon>Spermatophyta</taxon>
        <taxon>Magnoliopsida</taxon>
        <taxon>eudicotyledons</taxon>
        <taxon>Gunneridae</taxon>
        <taxon>Pentapetalae</taxon>
        <taxon>asterids</taxon>
        <taxon>lamiids</taxon>
        <taxon>Lamiales</taxon>
        <taxon>Pedaliaceae</taxon>
        <taxon>Sesamum</taxon>
    </lineage>
</organism>
<dbReference type="SMART" id="SM00640">
    <property type="entry name" value="Glyco_32"/>
    <property type="match status" value="1"/>
</dbReference>
<dbReference type="Pfam" id="PF00251">
    <property type="entry name" value="Glyco_hydro_32N"/>
    <property type="match status" value="1"/>
</dbReference>
<protein>
    <submittedName>
        <fullName evidence="9">Beta-fructofuranosidase, insoluble isoenzyme 1</fullName>
    </submittedName>
</protein>